<reference evidence="2 3" key="1">
    <citation type="submission" date="2015-08" db="EMBL/GenBank/DDBJ databases">
        <title>Whole genome sequence of Flavobacterium akiainvivens IK-1T, from decaying Wikstroemia oahuensis, an endemic Hawaiian shrub.</title>
        <authorList>
            <person name="Wan X."/>
            <person name="Hou S."/>
            <person name="Saito J."/>
            <person name="Donachie S."/>
        </authorList>
    </citation>
    <scope>NUCLEOTIDE SEQUENCE [LARGE SCALE GENOMIC DNA]</scope>
    <source>
        <strain evidence="2 3">IK-1</strain>
    </source>
</reference>
<name>A0A0M8MBL5_9FLAO</name>
<evidence type="ECO:0000313" key="2">
    <source>
        <dbReference type="EMBL" id="KOS05304.1"/>
    </source>
</evidence>
<dbReference type="InterPro" id="IPR018534">
    <property type="entry name" value="Tet_reg_excision_RteC"/>
</dbReference>
<comment type="caution">
    <text evidence="2">The sequence shown here is derived from an EMBL/GenBank/DDBJ whole genome shotgun (WGS) entry which is preliminary data.</text>
</comment>
<dbReference type="InterPro" id="IPR041578">
    <property type="entry name" value="PIN_8"/>
</dbReference>
<accession>A0A0M8MBL5</accession>
<dbReference type="Pfam" id="PF09357">
    <property type="entry name" value="RteC"/>
    <property type="match status" value="1"/>
</dbReference>
<dbReference type="PATRIC" id="fig|1202724.3.peg.848"/>
<feature type="domain" description="PIN like" evidence="1">
    <location>
        <begin position="24"/>
        <end position="119"/>
    </location>
</feature>
<organism evidence="2 3">
    <name type="scientific">Flavobacterium akiainvivens</name>
    <dbReference type="NCBI Taxonomy" id="1202724"/>
    <lineage>
        <taxon>Bacteria</taxon>
        <taxon>Pseudomonadati</taxon>
        <taxon>Bacteroidota</taxon>
        <taxon>Flavobacteriia</taxon>
        <taxon>Flavobacteriales</taxon>
        <taxon>Flavobacteriaceae</taxon>
        <taxon>Flavobacterium</taxon>
    </lineage>
</organism>
<sequence>MNIENIQLYQLNDEKEDRLWKTAIFIFDSSALLDFYYLPKKTRQKIYTETFTHLSNRLWVPAHVEFEFLKNRENIISKPISERYDPLKTQVGNIKPMFSKEVQKRIEDIARETVKDDKKSMQALVMTAVGGPEVLQLQSVPCPTIQHPNEILVRVMAAGVNSADHRVRKRLPPSTDWMLPPEGVIVGLGKTLKKIFKERVEKAQNFFDNNIEFYRYYRTNNSFLDYVQIKTNKVKAVKCFPISGYLPT</sequence>
<dbReference type="SUPFAM" id="SSF50129">
    <property type="entry name" value="GroES-like"/>
    <property type="match status" value="1"/>
</dbReference>
<dbReference type="RefSeq" id="WP_054406375.1">
    <property type="nucleotide sequence ID" value="NZ_FOYA01000023.1"/>
</dbReference>
<keyword evidence="3" id="KW-1185">Reference proteome</keyword>
<dbReference type="InterPro" id="IPR011032">
    <property type="entry name" value="GroES-like_sf"/>
</dbReference>
<dbReference type="Pfam" id="PF18476">
    <property type="entry name" value="PIN_8"/>
    <property type="match status" value="1"/>
</dbReference>
<evidence type="ECO:0000259" key="1">
    <source>
        <dbReference type="Pfam" id="PF18476"/>
    </source>
</evidence>
<dbReference type="Gene3D" id="3.90.180.10">
    <property type="entry name" value="Medium-chain alcohol dehydrogenases, catalytic domain"/>
    <property type="match status" value="1"/>
</dbReference>
<dbReference type="Proteomes" id="UP000037755">
    <property type="component" value="Unassembled WGS sequence"/>
</dbReference>
<protein>
    <recommendedName>
        <fullName evidence="1">PIN like domain-containing protein</fullName>
    </recommendedName>
</protein>
<proteinExistence type="predicted"/>
<dbReference type="OrthoDB" id="9787435at2"/>
<gene>
    <name evidence="2" type="ORF">AM493_04105</name>
</gene>
<evidence type="ECO:0000313" key="3">
    <source>
        <dbReference type="Proteomes" id="UP000037755"/>
    </source>
</evidence>
<dbReference type="STRING" id="1202724.AM493_04105"/>
<dbReference type="EMBL" id="LIYD01000005">
    <property type="protein sequence ID" value="KOS05304.1"/>
    <property type="molecule type" value="Genomic_DNA"/>
</dbReference>
<dbReference type="AlphaFoldDB" id="A0A0M8MBL5"/>